<reference evidence="7" key="1">
    <citation type="journal article" date="2021" name="Genome Biol. Evol.">
        <title>The assembled and annotated genome of the fairy-ring fungus Marasmius oreades.</title>
        <authorList>
            <person name="Hiltunen M."/>
            <person name="Ament-Velasquez S.L."/>
            <person name="Johannesson H."/>
        </authorList>
    </citation>
    <scope>NUCLEOTIDE SEQUENCE</scope>
    <source>
        <strain evidence="7">03SP1</strain>
    </source>
</reference>
<gene>
    <name evidence="7" type="ORF">E1B28_005608</name>
</gene>
<dbReference type="Proteomes" id="UP001049176">
    <property type="component" value="Chromosome 3"/>
</dbReference>
<dbReference type="PROSITE" id="PS51387">
    <property type="entry name" value="FAD_PCMH"/>
    <property type="match status" value="1"/>
</dbReference>
<dbReference type="GeneID" id="66074684"/>
<dbReference type="KEGG" id="more:E1B28_005608"/>
<feature type="chain" id="PRO_5040380259" description="FAD-binding PCMH-type domain-containing protein" evidence="5">
    <location>
        <begin position="17"/>
        <end position="508"/>
    </location>
</feature>
<dbReference type="AlphaFoldDB" id="A0A9P7S406"/>
<sequence length="508" mass="56177">MLLSILLFLPASLISAGLCSQVIMRTTTAAIGKSCCEAIYREHPSMVFHPPTPEYQSRLKGYFSFQQQELLPTCRVMPASASDVSCVLQIATANNCPFAVCSGGQMSWKGASNINGGIVIDLRRMNQVDISREEERVKLGPGSIWGEVYSAMAPFNVTTFGGRVAQVGVGGFLLGGGISFLSPQKGFSANNVLNYEVVLSNGTIVEANKDIHTDLYWALKMGGSNYGIVTRFDLPVIHLSTMWGSVSQYRIDSINASDVLSNIRTQDPRDITLLNLGHANGEKLAFAFRAYLGPSAREPLSSAIPIMHREKLGSFNDVLNEVFDGDKFISSSRVRWYTLTVKFETDFFLDLYAKSMEIFSAFKGQPGVRWDINFQTIAKTFIEASSDGPSFKSLKGAAEDLVCILIQTCWTNAADDAVLEENTQKLGAWAESEASRRGLLNEFVYLNYANERQSVYERSVVGEDLVRMQKVKQMYDSDGTFDKLWSGGFKLPKTTFEEPVAVHDRTEL</sequence>
<dbReference type="SUPFAM" id="SSF56176">
    <property type="entry name" value="FAD-binding/transporter-associated domain-like"/>
    <property type="match status" value="1"/>
</dbReference>
<evidence type="ECO:0000313" key="7">
    <source>
        <dbReference type="EMBL" id="KAG7094793.1"/>
    </source>
</evidence>
<dbReference type="InterPro" id="IPR050416">
    <property type="entry name" value="FAD-linked_Oxidoreductase"/>
</dbReference>
<accession>A0A9P7S406</accession>
<keyword evidence="4" id="KW-0560">Oxidoreductase</keyword>
<evidence type="ECO:0000259" key="6">
    <source>
        <dbReference type="PROSITE" id="PS51387"/>
    </source>
</evidence>
<dbReference type="PANTHER" id="PTHR42973:SF13">
    <property type="entry name" value="FAD-BINDING PCMH-TYPE DOMAIN-CONTAINING PROTEIN"/>
    <property type="match status" value="1"/>
</dbReference>
<dbReference type="RefSeq" id="XP_043011263.1">
    <property type="nucleotide sequence ID" value="XM_043150176.1"/>
</dbReference>
<name>A0A9P7S406_9AGAR</name>
<dbReference type="InterPro" id="IPR016166">
    <property type="entry name" value="FAD-bd_PCMH"/>
</dbReference>
<dbReference type="PANTHER" id="PTHR42973">
    <property type="entry name" value="BINDING OXIDOREDUCTASE, PUTATIVE (AFU_ORTHOLOGUE AFUA_1G17690)-RELATED"/>
    <property type="match status" value="1"/>
</dbReference>
<dbReference type="InterPro" id="IPR036318">
    <property type="entry name" value="FAD-bd_PCMH-like_sf"/>
</dbReference>
<dbReference type="Pfam" id="PF01565">
    <property type="entry name" value="FAD_binding_4"/>
    <property type="match status" value="1"/>
</dbReference>
<evidence type="ECO:0000256" key="1">
    <source>
        <dbReference type="ARBA" id="ARBA00005466"/>
    </source>
</evidence>
<dbReference type="EMBL" id="CM032183">
    <property type="protein sequence ID" value="KAG7094793.1"/>
    <property type="molecule type" value="Genomic_DNA"/>
</dbReference>
<feature type="domain" description="FAD-binding PCMH-type" evidence="6">
    <location>
        <begin position="68"/>
        <end position="239"/>
    </location>
</feature>
<dbReference type="Gene3D" id="3.30.465.10">
    <property type="match status" value="1"/>
</dbReference>
<comment type="similarity">
    <text evidence="1">Belongs to the oxygen-dependent FAD-linked oxidoreductase family.</text>
</comment>
<evidence type="ECO:0000256" key="3">
    <source>
        <dbReference type="ARBA" id="ARBA00022827"/>
    </source>
</evidence>
<evidence type="ECO:0000256" key="5">
    <source>
        <dbReference type="SAM" id="SignalP"/>
    </source>
</evidence>
<dbReference type="InterPro" id="IPR016169">
    <property type="entry name" value="FAD-bd_PCMH_sub2"/>
</dbReference>
<dbReference type="GO" id="GO:0016491">
    <property type="term" value="F:oxidoreductase activity"/>
    <property type="evidence" value="ECO:0007669"/>
    <property type="project" value="UniProtKB-KW"/>
</dbReference>
<keyword evidence="2" id="KW-0285">Flavoprotein</keyword>
<feature type="signal peptide" evidence="5">
    <location>
        <begin position="1"/>
        <end position="16"/>
    </location>
</feature>
<dbReference type="OrthoDB" id="2151789at2759"/>
<proteinExistence type="inferred from homology"/>
<keyword evidence="5" id="KW-0732">Signal</keyword>
<evidence type="ECO:0000256" key="2">
    <source>
        <dbReference type="ARBA" id="ARBA00022630"/>
    </source>
</evidence>
<keyword evidence="3" id="KW-0274">FAD</keyword>
<dbReference type="InterPro" id="IPR006094">
    <property type="entry name" value="Oxid_FAD_bind_N"/>
</dbReference>
<comment type="caution">
    <text evidence="7">The sequence shown here is derived from an EMBL/GenBank/DDBJ whole genome shotgun (WGS) entry which is preliminary data.</text>
</comment>
<evidence type="ECO:0000256" key="4">
    <source>
        <dbReference type="ARBA" id="ARBA00023002"/>
    </source>
</evidence>
<keyword evidence="8" id="KW-1185">Reference proteome</keyword>
<dbReference type="GO" id="GO:0071949">
    <property type="term" value="F:FAD binding"/>
    <property type="evidence" value="ECO:0007669"/>
    <property type="project" value="InterPro"/>
</dbReference>
<evidence type="ECO:0000313" key="8">
    <source>
        <dbReference type="Proteomes" id="UP001049176"/>
    </source>
</evidence>
<protein>
    <recommendedName>
        <fullName evidence="6">FAD-binding PCMH-type domain-containing protein</fullName>
    </recommendedName>
</protein>
<organism evidence="7 8">
    <name type="scientific">Marasmius oreades</name>
    <name type="common">fairy-ring Marasmius</name>
    <dbReference type="NCBI Taxonomy" id="181124"/>
    <lineage>
        <taxon>Eukaryota</taxon>
        <taxon>Fungi</taxon>
        <taxon>Dikarya</taxon>
        <taxon>Basidiomycota</taxon>
        <taxon>Agaricomycotina</taxon>
        <taxon>Agaricomycetes</taxon>
        <taxon>Agaricomycetidae</taxon>
        <taxon>Agaricales</taxon>
        <taxon>Marasmiineae</taxon>
        <taxon>Marasmiaceae</taxon>
        <taxon>Marasmius</taxon>
    </lineage>
</organism>